<organism evidence="1 2">
    <name type="scientific">Nonomuraea antimicrobica</name>
    <dbReference type="NCBI Taxonomy" id="561173"/>
    <lineage>
        <taxon>Bacteria</taxon>
        <taxon>Bacillati</taxon>
        <taxon>Actinomycetota</taxon>
        <taxon>Actinomycetes</taxon>
        <taxon>Streptosporangiales</taxon>
        <taxon>Streptosporangiaceae</taxon>
        <taxon>Nonomuraea</taxon>
    </lineage>
</organism>
<keyword evidence="2" id="KW-1185">Reference proteome</keyword>
<evidence type="ECO:0000313" key="2">
    <source>
        <dbReference type="Proteomes" id="UP001500902"/>
    </source>
</evidence>
<sequence length="84" mass="9214">MAACTRRRVSSETWPTPLATLETVATDTPASRAISWRVVARLPRFAISGTHALKTLADTFSATLCHARRRPQPEGTPRTRVRAG</sequence>
<dbReference type="Proteomes" id="UP001500902">
    <property type="component" value="Unassembled WGS sequence"/>
</dbReference>
<comment type="caution">
    <text evidence="1">The sequence shown here is derived from an EMBL/GenBank/DDBJ whole genome shotgun (WGS) entry which is preliminary data.</text>
</comment>
<protein>
    <submittedName>
        <fullName evidence="1">Uncharacterized protein</fullName>
    </submittedName>
</protein>
<proteinExistence type="predicted"/>
<name>A0ABP7B017_9ACTN</name>
<dbReference type="EMBL" id="BAAAZP010000004">
    <property type="protein sequence ID" value="GAA3643863.1"/>
    <property type="molecule type" value="Genomic_DNA"/>
</dbReference>
<reference evidence="2" key="1">
    <citation type="journal article" date="2019" name="Int. J. Syst. Evol. Microbiol.">
        <title>The Global Catalogue of Microorganisms (GCM) 10K type strain sequencing project: providing services to taxonomists for standard genome sequencing and annotation.</title>
        <authorList>
            <consortium name="The Broad Institute Genomics Platform"/>
            <consortium name="The Broad Institute Genome Sequencing Center for Infectious Disease"/>
            <person name="Wu L."/>
            <person name="Ma J."/>
        </authorList>
    </citation>
    <scope>NUCLEOTIDE SEQUENCE [LARGE SCALE GENOMIC DNA]</scope>
    <source>
        <strain evidence="2">JCM 16904</strain>
    </source>
</reference>
<evidence type="ECO:0000313" key="1">
    <source>
        <dbReference type="EMBL" id="GAA3643863.1"/>
    </source>
</evidence>
<gene>
    <name evidence="1" type="ORF">GCM10022224_002900</name>
</gene>
<accession>A0ABP7B017</accession>